<evidence type="ECO:0000259" key="2">
    <source>
        <dbReference type="Pfam" id="PF13828"/>
    </source>
</evidence>
<dbReference type="InterPro" id="IPR025241">
    <property type="entry name" value="DUF4190"/>
</dbReference>
<organism evidence="3 4">
    <name type="scientific">Pseudomonas frederiksbergensis</name>
    <dbReference type="NCBI Taxonomy" id="104087"/>
    <lineage>
        <taxon>Bacteria</taxon>
        <taxon>Pseudomonadati</taxon>
        <taxon>Pseudomonadota</taxon>
        <taxon>Gammaproteobacteria</taxon>
        <taxon>Pseudomonadales</taxon>
        <taxon>Pseudomonadaceae</taxon>
        <taxon>Pseudomonas</taxon>
    </lineage>
</organism>
<evidence type="ECO:0000313" key="4">
    <source>
        <dbReference type="Proteomes" id="UP000285349"/>
    </source>
</evidence>
<feature type="transmembrane region" description="Helical" evidence="1">
    <location>
        <begin position="67"/>
        <end position="86"/>
    </location>
</feature>
<dbReference type="RefSeq" id="WP_123508440.1">
    <property type="nucleotide sequence ID" value="NZ_MOBQ01000004.1"/>
</dbReference>
<feature type="transmembrane region" description="Helical" evidence="1">
    <location>
        <begin position="92"/>
        <end position="115"/>
    </location>
</feature>
<dbReference type="AlphaFoldDB" id="A0A423KF49"/>
<dbReference type="EMBL" id="MOBQ01000004">
    <property type="protein sequence ID" value="RON51427.1"/>
    <property type="molecule type" value="Genomic_DNA"/>
</dbReference>
<feature type="transmembrane region" description="Helical" evidence="1">
    <location>
        <begin position="41"/>
        <end position="58"/>
    </location>
</feature>
<name>A0A423KF49_9PSED</name>
<keyword evidence="1" id="KW-0472">Membrane</keyword>
<sequence length="116" mass="12107">MAMVFCRACAKDIHETAPTCPRCGASQHIALPATTGVDSPWLAIVSLILGIICVLTLFDDSEWDRDTLFGVSIFSVAGLVCGIISINQKKPGNNLAIAGVVLSAIATLCFAGLSLD</sequence>
<proteinExistence type="predicted"/>
<evidence type="ECO:0000313" key="3">
    <source>
        <dbReference type="EMBL" id="RON51427.1"/>
    </source>
</evidence>
<reference evidence="3 4" key="1">
    <citation type="submission" date="2016-10" db="EMBL/GenBank/DDBJ databases">
        <title>Comparative genome analysis of multiple Pseudomonas spp. focuses on biocontrol and plant growth promoting traits.</title>
        <authorList>
            <person name="Tao X.-Y."/>
            <person name="Taylor C.G."/>
        </authorList>
    </citation>
    <scope>NUCLEOTIDE SEQUENCE [LARGE SCALE GENOMIC DNA]</scope>
    <source>
        <strain evidence="3 4">37A10</strain>
    </source>
</reference>
<dbReference type="OrthoDB" id="9816361at2"/>
<comment type="caution">
    <text evidence="3">The sequence shown here is derived from an EMBL/GenBank/DDBJ whole genome shotgun (WGS) entry which is preliminary data.</text>
</comment>
<dbReference type="Proteomes" id="UP000285349">
    <property type="component" value="Unassembled WGS sequence"/>
</dbReference>
<accession>A0A423KF49</accession>
<feature type="domain" description="DUF4190" evidence="2">
    <location>
        <begin position="42"/>
        <end position="111"/>
    </location>
</feature>
<dbReference type="Pfam" id="PF13828">
    <property type="entry name" value="DUF4190"/>
    <property type="match status" value="1"/>
</dbReference>
<gene>
    <name evidence="3" type="ORF">BK666_04065</name>
</gene>
<keyword evidence="1" id="KW-1133">Transmembrane helix</keyword>
<keyword evidence="1" id="KW-0812">Transmembrane</keyword>
<evidence type="ECO:0000256" key="1">
    <source>
        <dbReference type="SAM" id="Phobius"/>
    </source>
</evidence>
<protein>
    <recommendedName>
        <fullName evidence="2">DUF4190 domain-containing protein</fullName>
    </recommendedName>
</protein>